<dbReference type="HAMAP" id="MF_01024">
    <property type="entry name" value="HisD"/>
    <property type="match status" value="1"/>
</dbReference>
<evidence type="ECO:0000256" key="12">
    <source>
        <dbReference type="PIRSR" id="PIRSR000099-3"/>
    </source>
</evidence>
<feature type="binding site" evidence="8 12">
    <location>
        <position position="251"/>
    </location>
    <ligand>
        <name>substrate</name>
    </ligand>
</feature>
<feature type="active site" description="Proton acceptor" evidence="8 10">
    <location>
        <position position="320"/>
    </location>
</feature>
<dbReference type="Pfam" id="PF00815">
    <property type="entry name" value="Histidinol_dh"/>
    <property type="match status" value="1"/>
</dbReference>
<reference evidence="15 16" key="1">
    <citation type="submission" date="2016-10" db="EMBL/GenBank/DDBJ databases">
        <authorList>
            <person name="de Groot N.N."/>
        </authorList>
    </citation>
    <scope>NUCLEOTIDE SEQUENCE [LARGE SCALE GENOMIC DNA]</scope>
    <source>
        <strain evidence="15 16">DSM 46701</strain>
    </source>
</reference>
<feature type="binding site" evidence="8 13">
    <location>
        <position position="251"/>
    </location>
    <ligand>
        <name>Zn(2+)</name>
        <dbReference type="ChEBI" id="CHEBI:29105"/>
    </ligand>
</feature>
<feature type="binding site" evidence="8 11">
    <location>
        <position position="206"/>
    </location>
    <ligand>
        <name>NAD(+)</name>
        <dbReference type="ChEBI" id="CHEBI:57540"/>
    </ligand>
</feature>
<dbReference type="InterPro" id="IPR016161">
    <property type="entry name" value="Ald_DH/histidinol_DH"/>
</dbReference>
<gene>
    <name evidence="8" type="primary">hisD</name>
    <name evidence="15" type="ORF">SAMN05444955_11293</name>
</gene>
<evidence type="ECO:0000256" key="11">
    <source>
        <dbReference type="PIRSR" id="PIRSR000099-2"/>
    </source>
</evidence>
<comment type="similarity">
    <text evidence="2 8 9 14">Belongs to the histidinol dehydrogenase family.</text>
</comment>
<dbReference type="FunFam" id="3.40.50.1980:FF:000001">
    <property type="entry name" value="Histidinol dehydrogenase"/>
    <property type="match status" value="1"/>
</dbReference>
<evidence type="ECO:0000256" key="7">
    <source>
        <dbReference type="ARBA" id="ARBA00049489"/>
    </source>
</evidence>
<dbReference type="STRING" id="1173111.SAMN05444955_11293"/>
<feature type="binding site" evidence="8 12">
    <location>
        <position position="412"/>
    </location>
    <ligand>
        <name>substrate</name>
    </ligand>
</feature>
<dbReference type="AlphaFoldDB" id="A0A1H8GVK3"/>
<dbReference type="GO" id="GO:0008270">
    <property type="term" value="F:zinc ion binding"/>
    <property type="evidence" value="ECO:0007669"/>
    <property type="project" value="UniProtKB-UniRule"/>
</dbReference>
<dbReference type="NCBIfam" id="TIGR00069">
    <property type="entry name" value="hisD"/>
    <property type="match status" value="1"/>
</dbReference>
<dbReference type="PRINTS" id="PR00083">
    <property type="entry name" value="HOLDHDRGNASE"/>
</dbReference>
<keyword evidence="5 8" id="KW-0862">Zinc</keyword>
<dbReference type="InterPro" id="IPR001692">
    <property type="entry name" value="Histidinol_DH_CS"/>
</dbReference>
<keyword evidence="6 8" id="KW-0560">Oxidoreductase</keyword>
<evidence type="ECO:0000256" key="9">
    <source>
        <dbReference type="PIRNR" id="PIRNR000099"/>
    </source>
</evidence>
<feature type="binding site" evidence="8 13">
    <location>
        <position position="353"/>
    </location>
    <ligand>
        <name>Zn(2+)</name>
        <dbReference type="ChEBI" id="CHEBI:29105"/>
    </ligand>
</feature>
<dbReference type="InterPro" id="IPR012131">
    <property type="entry name" value="Hstdl_DH"/>
</dbReference>
<evidence type="ECO:0000256" key="2">
    <source>
        <dbReference type="ARBA" id="ARBA00010178"/>
    </source>
</evidence>
<dbReference type="Proteomes" id="UP000199695">
    <property type="component" value="Unassembled WGS sequence"/>
</dbReference>
<keyword evidence="16" id="KW-1185">Reference proteome</keyword>
<evidence type="ECO:0000256" key="8">
    <source>
        <dbReference type="HAMAP-Rule" id="MF_01024"/>
    </source>
</evidence>
<dbReference type="EMBL" id="FOCQ01000012">
    <property type="protein sequence ID" value="SEN48033.1"/>
    <property type="molecule type" value="Genomic_DNA"/>
</dbReference>
<dbReference type="SUPFAM" id="SSF53720">
    <property type="entry name" value="ALDH-like"/>
    <property type="match status" value="1"/>
</dbReference>
<sequence length="430" mass="46909">MIRIVDPANFQIKREVDNGTEEQRRIVRRILGQVKEEGDRALFRLTERFDGAKLDSLEVKPQEIDQALEQVDDGFVQALREAAERIRRYHEKQKRTSWMETAEDGTILGQLVLPLEKVGVYVPGGRAAYPSSVLMNVIPARVAGVKEIVMVTPPREDGTVYAPTLVAAKIAGVKKIYKVGGAQAIAALAYGTESVPAVDKIVGPGNIFVALAKQAVYGLVDIDSIAGPSEIVVIADETANPAFVAADLLSQAEHDPMASAVLITPSPKLASRVAEELDRQCKRLERKEIAEASLRNHGAICITKDLPEAFEVANQLAPEHLELLVQEPWNWLANVKHAGAVFLGPYSPEPVGDYFAGPNHVLPTNGTARFFSPLNVDHFMKKTSVISYSREALFRDAEKVMALADAEGLGAHAASVKIRLEQKEEGEELG</sequence>
<evidence type="ECO:0000256" key="5">
    <source>
        <dbReference type="ARBA" id="ARBA00022833"/>
    </source>
</evidence>
<feature type="binding site" evidence="8 12">
    <location>
        <position position="320"/>
    </location>
    <ligand>
        <name>substrate</name>
    </ligand>
</feature>
<keyword evidence="8" id="KW-0368">Histidine biosynthesis</keyword>
<evidence type="ECO:0000256" key="14">
    <source>
        <dbReference type="RuleBase" id="RU004175"/>
    </source>
</evidence>
<keyword evidence="8" id="KW-0028">Amino-acid biosynthesis</keyword>
<protein>
    <recommendedName>
        <fullName evidence="3 8">Histidinol dehydrogenase</fullName>
        <shortName evidence="8">HDH</shortName>
        <ecNumber evidence="3 8">1.1.1.23</ecNumber>
    </recommendedName>
</protein>
<evidence type="ECO:0000256" key="3">
    <source>
        <dbReference type="ARBA" id="ARBA00012965"/>
    </source>
</evidence>
<name>A0A1H8GVK3_9BACL</name>
<feature type="binding site" evidence="8 12">
    <location>
        <position position="353"/>
    </location>
    <ligand>
        <name>substrate</name>
    </ligand>
</feature>
<dbReference type="PANTHER" id="PTHR21256:SF2">
    <property type="entry name" value="HISTIDINE BIOSYNTHESIS TRIFUNCTIONAL PROTEIN"/>
    <property type="match status" value="1"/>
</dbReference>
<dbReference type="PANTHER" id="PTHR21256">
    <property type="entry name" value="HISTIDINOL DEHYDROGENASE HDH"/>
    <property type="match status" value="1"/>
</dbReference>
<feature type="binding site" evidence="8 13">
    <location>
        <position position="412"/>
    </location>
    <ligand>
        <name>Zn(2+)</name>
        <dbReference type="ChEBI" id="CHEBI:29105"/>
    </ligand>
</feature>
<feature type="binding site" evidence="8 11">
    <location>
        <position position="121"/>
    </location>
    <ligand>
        <name>NAD(+)</name>
        <dbReference type="ChEBI" id="CHEBI:57540"/>
    </ligand>
</feature>
<evidence type="ECO:0000256" key="10">
    <source>
        <dbReference type="PIRSR" id="PIRSR000099-1"/>
    </source>
</evidence>
<evidence type="ECO:0000313" key="15">
    <source>
        <dbReference type="EMBL" id="SEN48033.1"/>
    </source>
</evidence>
<dbReference type="FunFam" id="3.40.50.1980:FF:000026">
    <property type="entry name" value="Histidinol dehydrogenase"/>
    <property type="match status" value="1"/>
</dbReference>
<proteinExistence type="inferred from homology"/>
<comment type="pathway">
    <text evidence="8">Amino-acid biosynthesis; L-histidine biosynthesis; L-histidine from 5-phospho-alpha-D-ribose 1-diphosphate: step 9/9.</text>
</comment>
<feature type="binding site" evidence="8 11">
    <location>
        <position position="183"/>
    </location>
    <ligand>
        <name>NAD(+)</name>
        <dbReference type="ChEBI" id="CHEBI:57540"/>
    </ligand>
</feature>
<evidence type="ECO:0000256" key="6">
    <source>
        <dbReference type="ARBA" id="ARBA00023002"/>
    </source>
</evidence>
<keyword evidence="4 8" id="KW-0479">Metal-binding</keyword>
<feature type="active site" description="Proton acceptor" evidence="8 10">
    <location>
        <position position="319"/>
    </location>
</feature>
<feature type="binding site" evidence="8 12">
    <location>
        <position position="407"/>
    </location>
    <ligand>
        <name>substrate</name>
    </ligand>
</feature>
<evidence type="ECO:0000313" key="16">
    <source>
        <dbReference type="Proteomes" id="UP000199695"/>
    </source>
</evidence>
<dbReference type="PIRSF" id="PIRSF000099">
    <property type="entry name" value="Histidinol_dh"/>
    <property type="match status" value="1"/>
</dbReference>
<dbReference type="Gene3D" id="3.40.50.1980">
    <property type="entry name" value="Nitrogenase molybdenum iron protein domain"/>
    <property type="match status" value="2"/>
</dbReference>
<dbReference type="GO" id="GO:0000105">
    <property type="term" value="P:L-histidine biosynthetic process"/>
    <property type="evidence" value="ECO:0007669"/>
    <property type="project" value="UniProtKB-UniRule"/>
</dbReference>
<organism evidence="15 16">
    <name type="scientific">Lihuaxuella thermophila</name>
    <dbReference type="NCBI Taxonomy" id="1173111"/>
    <lineage>
        <taxon>Bacteria</taxon>
        <taxon>Bacillati</taxon>
        <taxon>Bacillota</taxon>
        <taxon>Bacilli</taxon>
        <taxon>Bacillales</taxon>
        <taxon>Thermoactinomycetaceae</taxon>
        <taxon>Lihuaxuella</taxon>
    </lineage>
</organism>
<dbReference type="InterPro" id="IPR022695">
    <property type="entry name" value="Histidinol_DH_monofunct"/>
</dbReference>
<dbReference type="CDD" id="cd06572">
    <property type="entry name" value="Histidinol_dh"/>
    <property type="match status" value="1"/>
</dbReference>
<evidence type="ECO:0000256" key="1">
    <source>
        <dbReference type="ARBA" id="ARBA00003850"/>
    </source>
</evidence>
<dbReference type="GO" id="GO:0051287">
    <property type="term" value="F:NAD binding"/>
    <property type="evidence" value="ECO:0007669"/>
    <property type="project" value="InterPro"/>
</dbReference>
<comment type="catalytic activity">
    <reaction evidence="7 8">
        <text>L-histidinol + 2 NAD(+) + H2O = L-histidine + 2 NADH + 3 H(+)</text>
        <dbReference type="Rhea" id="RHEA:20641"/>
        <dbReference type="ChEBI" id="CHEBI:15377"/>
        <dbReference type="ChEBI" id="CHEBI:15378"/>
        <dbReference type="ChEBI" id="CHEBI:57540"/>
        <dbReference type="ChEBI" id="CHEBI:57595"/>
        <dbReference type="ChEBI" id="CHEBI:57699"/>
        <dbReference type="ChEBI" id="CHEBI:57945"/>
        <dbReference type="EC" id="1.1.1.23"/>
    </reaction>
</comment>
<dbReference type="EC" id="1.1.1.23" evidence="3 8"/>
<dbReference type="PROSITE" id="PS00611">
    <property type="entry name" value="HISOL_DEHYDROGENASE"/>
    <property type="match status" value="1"/>
</dbReference>
<feature type="binding site" evidence="8 13">
    <location>
        <position position="254"/>
    </location>
    <ligand>
        <name>Zn(2+)</name>
        <dbReference type="ChEBI" id="CHEBI:29105"/>
    </ligand>
</feature>
<evidence type="ECO:0000256" key="13">
    <source>
        <dbReference type="PIRSR" id="PIRSR000099-4"/>
    </source>
</evidence>
<feature type="binding site" evidence="8 12">
    <location>
        <position position="229"/>
    </location>
    <ligand>
        <name>substrate</name>
    </ligand>
</feature>
<comment type="function">
    <text evidence="1 8">Catalyzes the sequential NAD-dependent oxidations of L-histidinol to L-histidinaldehyde and then to L-histidine.</text>
</comment>
<comment type="cofactor">
    <cofactor evidence="8 13">
        <name>Zn(2+)</name>
        <dbReference type="ChEBI" id="CHEBI:29105"/>
    </cofactor>
    <text evidence="8 13">Binds 1 zinc ion per subunit.</text>
</comment>
<accession>A0A1H8GVK3</accession>
<dbReference type="RefSeq" id="WP_170839939.1">
    <property type="nucleotide sequence ID" value="NZ_FOCQ01000012.1"/>
</dbReference>
<feature type="binding site" evidence="8 12">
    <location>
        <position position="254"/>
    </location>
    <ligand>
        <name>substrate</name>
    </ligand>
</feature>
<evidence type="ECO:0000256" key="4">
    <source>
        <dbReference type="ARBA" id="ARBA00022723"/>
    </source>
</evidence>
<dbReference type="Gene3D" id="1.20.5.1300">
    <property type="match status" value="1"/>
</dbReference>
<dbReference type="GO" id="GO:0005829">
    <property type="term" value="C:cytosol"/>
    <property type="evidence" value="ECO:0007669"/>
    <property type="project" value="TreeGrafter"/>
</dbReference>
<dbReference type="UniPathway" id="UPA00031">
    <property type="reaction ID" value="UER00014"/>
</dbReference>
<keyword evidence="8 11" id="KW-0520">NAD</keyword>
<dbReference type="GO" id="GO:0004399">
    <property type="term" value="F:histidinol dehydrogenase activity"/>
    <property type="evidence" value="ECO:0007669"/>
    <property type="project" value="UniProtKB-UniRule"/>
</dbReference>